<keyword evidence="2" id="KW-1185">Reference proteome</keyword>
<dbReference type="RefSeq" id="WP_184845184.1">
    <property type="nucleotide sequence ID" value="NZ_JACHMN010000003.1"/>
</dbReference>
<dbReference type="PROSITE" id="PS51318">
    <property type="entry name" value="TAT"/>
    <property type="match status" value="1"/>
</dbReference>
<evidence type="ECO:0000313" key="2">
    <source>
        <dbReference type="Proteomes" id="UP000587527"/>
    </source>
</evidence>
<protein>
    <submittedName>
        <fullName evidence="1">Uncharacterized protein</fullName>
    </submittedName>
</protein>
<comment type="caution">
    <text evidence="1">The sequence shown here is derived from an EMBL/GenBank/DDBJ whole genome shotgun (WGS) entry which is preliminary data.</text>
</comment>
<dbReference type="AlphaFoldDB" id="A0A841C3Y9"/>
<dbReference type="Proteomes" id="UP000587527">
    <property type="component" value="Unassembled WGS sequence"/>
</dbReference>
<name>A0A841C3Y9_9ACTN</name>
<evidence type="ECO:0000313" key="1">
    <source>
        <dbReference type="EMBL" id="MBB5873680.1"/>
    </source>
</evidence>
<accession>A0A841C3Y9</accession>
<gene>
    <name evidence="1" type="ORF">F4553_007114</name>
</gene>
<dbReference type="InterPro" id="IPR006311">
    <property type="entry name" value="TAT_signal"/>
</dbReference>
<organism evidence="1 2">
    <name type="scientific">Allocatelliglobosispora scoriae</name>
    <dbReference type="NCBI Taxonomy" id="643052"/>
    <lineage>
        <taxon>Bacteria</taxon>
        <taxon>Bacillati</taxon>
        <taxon>Actinomycetota</taxon>
        <taxon>Actinomycetes</taxon>
        <taxon>Micromonosporales</taxon>
        <taxon>Micromonosporaceae</taxon>
        <taxon>Allocatelliglobosispora</taxon>
    </lineage>
</organism>
<reference evidence="1 2" key="1">
    <citation type="submission" date="2020-08" db="EMBL/GenBank/DDBJ databases">
        <title>Sequencing the genomes of 1000 actinobacteria strains.</title>
        <authorList>
            <person name="Klenk H.-P."/>
        </authorList>
    </citation>
    <scope>NUCLEOTIDE SEQUENCE [LARGE SCALE GENOMIC DNA]</scope>
    <source>
        <strain evidence="1 2">DSM 45362</strain>
    </source>
</reference>
<dbReference type="EMBL" id="JACHMN010000003">
    <property type="protein sequence ID" value="MBB5873680.1"/>
    <property type="molecule type" value="Genomic_DNA"/>
</dbReference>
<sequence>MPESIDGGTRMVPRRVILRGTGALVPAVILASATGGAAAAASPSAADRTSGDRTVRGAFSAGGYGWPAAEPRARAAAGVTFTLTAGGLPLADRRVRFSLSEFHAAGRSLWFEAAPGPKPARRLGYLDLDTDASGTVLLDRWLRLGAVPTAAIGAHPLLRAQLVGSETLLASARLSVL</sequence>
<proteinExistence type="predicted"/>